<keyword evidence="3" id="KW-1185">Reference proteome</keyword>
<gene>
    <name evidence="2" type="ORF">RHOBADRAFT_55182</name>
</gene>
<dbReference type="EMBL" id="KQ474083">
    <property type="protein sequence ID" value="KPV73444.1"/>
    <property type="molecule type" value="Genomic_DNA"/>
</dbReference>
<dbReference type="Proteomes" id="UP000053890">
    <property type="component" value="Unassembled WGS sequence"/>
</dbReference>
<dbReference type="RefSeq" id="XP_018269493.1">
    <property type="nucleotide sequence ID" value="XM_018417714.1"/>
</dbReference>
<proteinExistence type="predicted"/>
<feature type="region of interest" description="Disordered" evidence="1">
    <location>
        <begin position="72"/>
        <end position="159"/>
    </location>
</feature>
<protein>
    <submittedName>
        <fullName evidence="2">Uncharacterized protein</fullName>
    </submittedName>
</protein>
<feature type="compositionally biased region" description="Basic residues" evidence="1">
    <location>
        <begin position="82"/>
        <end position="102"/>
    </location>
</feature>
<evidence type="ECO:0000313" key="3">
    <source>
        <dbReference type="Proteomes" id="UP000053890"/>
    </source>
</evidence>
<dbReference type="GeneID" id="28978162"/>
<evidence type="ECO:0000256" key="1">
    <source>
        <dbReference type="SAM" id="MobiDB-lite"/>
    </source>
</evidence>
<feature type="region of interest" description="Disordered" evidence="1">
    <location>
        <begin position="268"/>
        <end position="290"/>
    </location>
</feature>
<name>A0A0P9EW46_RHOGW</name>
<dbReference type="AlphaFoldDB" id="A0A0P9EW46"/>
<accession>A0A0P9EW46</accession>
<sequence>RLVPSRRRQRSSPQRRHPRTARRPCLRPRRPRAAPRPPSFRLQPPSDLDQPLTRHAPRPVALVELVVQAAPPPRRASALGARPRRSTRRPCRPPLCARRRPTARPTTRQGRVSPCPQRPRARDQVGRRHRHRVEGRHERGHGAGRRQGGQAPSDTSDAATARVRVVRRAHGRARCLLDFRKLFCVGVQRAVGAGHAQPVRAQPAASVCARRRRRRSDCLLARPPLPPVLHVLRRSRGLGAGVPRAERQQGLVRRALAGDRGRRAAALGLGRVRDGARGEQEGVEGQGGEG</sequence>
<feature type="region of interest" description="Disordered" evidence="1">
    <location>
        <begin position="1"/>
        <end position="53"/>
    </location>
</feature>
<evidence type="ECO:0000313" key="2">
    <source>
        <dbReference type="EMBL" id="KPV73444.1"/>
    </source>
</evidence>
<feature type="compositionally biased region" description="Basic residues" evidence="1">
    <location>
        <begin position="1"/>
        <end position="33"/>
    </location>
</feature>
<feature type="compositionally biased region" description="Basic and acidic residues" evidence="1">
    <location>
        <begin position="271"/>
        <end position="280"/>
    </location>
</feature>
<feature type="non-terminal residue" evidence="2">
    <location>
        <position position="1"/>
    </location>
</feature>
<organism evidence="2 3">
    <name type="scientific">Rhodotorula graminis (strain WP1)</name>
    <dbReference type="NCBI Taxonomy" id="578459"/>
    <lineage>
        <taxon>Eukaryota</taxon>
        <taxon>Fungi</taxon>
        <taxon>Dikarya</taxon>
        <taxon>Basidiomycota</taxon>
        <taxon>Pucciniomycotina</taxon>
        <taxon>Microbotryomycetes</taxon>
        <taxon>Sporidiobolales</taxon>
        <taxon>Sporidiobolaceae</taxon>
        <taxon>Rhodotorula</taxon>
    </lineage>
</organism>
<reference evidence="2 3" key="1">
    <citation type="journal article" date="2015" name="Front. Microbiol.">
        <title>Genome sequence of the plant growth promoting endophytic yeast Rhodotorula graminis WP1.</title>
        <authorList>
            <person name="Firrincieli A."/>
            <person name="Otillar R."/>
            <person name="Salamov A."/>
            <person name="Schmutz J."/>
            <person name="Khan Z."/>
            <person name="Redman R.S."/>
            <person name="Fleck N.D."/>
            <person name="Lindquist E."/>
            <person name="Grigoriev I.V."/>
            <person name="Doty S.L."/>
        </authorList>
    </citation>
    <scope>NUCLEOTIDE SEQUENCE [LARGE SCALE GENOMIC DNA]</scope>
    <source>
        <strain evidence="2 3">WP1</strain>
    </source>
</reference>